<proteinExistence type="predicted"/>
<evidence type="ECO:0000313" key="2">
    <source>
        <dbReference type="Proteomes" id="UP000204221"/>
    </source>
</evidence>
<keyword evidence="2" id="KW-1185">Reference proteome</keyword>
<organism evidence="1 2">
    <name type="scientific">Actinoalloteichus hoggarensis</name>
    <dbReference type="NCBI Taxonomy" id="1470176"/>
    <lineage>
        <taxon>Bacteria</taxon>
        <taxon>Bacillati</taxon>
        <taxon>Actinomycetota</taxon>
        <taxon>Actinomycetes</taxon>
        <taxon>Pseudonocardiales</taxon>
        <taxon>Pseudonocardiaceae</taxon>
        <taxon>Actinoalloteichus</taxon>
    </lineage>
</organism>
<dbReference type="Proteomes" id="UP000204221">
    <property type="component" value="Chromosome"/>
</dbReference>
<gene>
    <name evidence="1" type="ORF">AHOG_03590</name>
</gene>
<protein>
    <submittedName>
        <fullName evidence="1">Uncharacterized protein</fullName>
    </submittedName>
</protein>
<accession>A0A221VXZ3</accession>
<dbReference type="AlphaFoldDB" id="A0A221VXZ3"/>
<dbReference type="Pfam" id="PF13160">
    <property type="entry name" value="DUF3995"/>
    <property type="match status" value="1"/>
</dbReference>
<sequence>MATPRSGSTAGRHPGGVLSWAAAAVGLGHAAFSVYWGLGGTWLLDTVAGGAMVPTETNGSVLVLLVWAAALVKLGVAVTPLVLRYVALPRPLRRLGRFLGWAASVVLTLYGAVFTGAALLVLGGVLEAGPDVDRTALAWHGFLWDPWFLAWGLLLGAALWRSRDARTARTADVAA</sequence>
<reference evidence="1 2" key="1">
    <citation type="submission" date="2017-07" db="EMBL/GenBank/DDBJ databases">
        <title>Complete genome sequence of Actinoalloteichus hoggarensis DSM 45943, type strain of Actinoalloteichus hoggarensis.</title>
        <authorList>
            <person name="Ruckert C."/>
            <person name="Nouioui I."/>
            <person name="Willmese J."/>
            <person name="van Wezel G."/>
            <person name="Klenk H.-P."/>
            <person name="Kalinowski J."/>
            <person name="Zotchev S.B."/>
        </authorList>
    </citation>
    <scope>NUCLEOTIDE SEQUENCE [LARGE SCALE GENOMIC DNA]</scope>
    <source>
        <strain evidence="1 2">DSM 45943</strain>
    </source>
</reference>
<name>A0A221VXZ3_9PSEU</name>
<dbReference type="InterPro" id="IPR025058">
    <property type="entry name" value="DUF3995"/>
</dbReference>
<dbReference type="RefSeq" id="WP_093940090.1">
    <property type="nucleotide sequence ID" value="NZ_CP022521.1"/>
</dbReference>
<dbReference type="EMBL" id="CP022521">
    <property type="protein sequence ID" value="ASO18375.1"/>
    <property type="molecule type" value="Genomic_DNA"/>
</dbReference>
<dbReference type="KEGG" id="ahg:AHOG_03590"/>
<evidence type="ECO:0000313" key="1">
    <source>
        <dbReference type="EMBL" id="ASO18375.1"/>
    </source>
</evidence>